<organism evidence="1">
    <name type="scientific">marine sediment metagenome</name>
    <dbReference type="NCBI Taxonomy" id="412755"/>
    <lineage>
        <taxon>unclassified sequences</taxon>
        <taxon>metagenomes</taxon>
        <taxon>ecological metagenomes</taxon>
    </lineage>
</organism>
<accession>A0A0F9GXQ9</accession>
<sequence>WALDYKTASEISGRYFDNFSNAPQTILYTLALSQLCGERVSGMIIEALRASKVRAETQMCFVSVFDHEIASFLRLAQNTAHDMVGCNKRKTWPKKCTGCGSYTMFGFPSKICEYYDICQCPDWKDGATIYQKTAPFHPFVIDSGENEDA</sequence>
<name>A0A0F9GXQ9_9ZZZZ</name>
<gene>
    <name evidence="1" type="ORF">LCGC14_2130490</name>
</gene>
<dbReference type="EMBL" id="LAZR01026715">
    <property type="protein sequence ID" value="KKL67882.1"/>
    <property type="molecule type" value="Genomic_DNA"/>
</dbReference>
<feature type="non-terminal residue" evidence="1">
    <location>
        <position position="1"/>
    </location>
</feature>
<comment type="caution">
    <text evidence="1">The sequence shown here is derived from an EMBL/GenBank/DDBJ whole genome shotgun (WGS) entry which is preliminary data.</text>
</comment>
<proteinExistence type="predicted"/>
<evidence type="ECO:0000313" key="1">
    <source>
        <dbReference type="EMBL" id="KKL67882.1"/>
    </source>
</evidence>
<protein>
    <submittedName>
        <fullName evidence="1">Uncharacterized protein</fullName>
    </submittedName>
</protein>
<reference evidence="1" key="1">
    <citation type="journal article" date="2015" name="Nature">
        <title>Complex archaea that bridge the gap between prokaryotes and eukaryotes.</title>
        <authorList>
            <person name="Spang A."/>
            <person name="Saw J.H."/>
            <person name="Jorgensen S.L."/>
            <person name="Zaremba-Niedzwiedzka K."/>
            <person name="Martijn J."/>
            <person name="Lind A.E."/>
            <person name="van Eijk R."/>
            <person name="Schleper C."/>
            <person name="Guy L."/>
            <person name="Ettema T.J."/>
        </authorList>
    </citation>
    <scope>NUCLEOTIDE SEQUENCE</scope>
</reference>
<dbReference type="AlphaFoldDB" id="A0A0F9GXQ9"/>